<proteinExistence type="predicted"/>
<protein>
    <recommendedName>
        <fullName evidence="4">TspO/MBR related protein</fullName>
    </recommendedName>
</protein>
<organism evidence="2 3">
    <name type="scientific">Novosphingobium rhizovicinum</name>
    <dbReference type="NCBI Taxonomy" id="3228928"/>
    <lineage>
        <taxon>Bacteria</taxon>
        <taxon>Pseudomonadati</taxon>
        <taxon>Pseudomonadota</taxon>
        <taxon>Alphaproteobacteria</taxon>
        <taxon>Sphingomonadales</taxon>
        <taxon>Sphingomonadaceae</taxon>
        <taxon>Novosphingobium</taxon>
    </lineage>
</organism>
<evidence type="ECO:0000256" key="1">
    <source>
        <dbReference type="SAM" id="Phobius"/>
    </source>
</evidence>
<dbReference type="RefSeq" id="WP_367772896.1">
    <property type="nucleotide sequence ID" value="NZ_JBFNXR010000031.1"/>
</dbReference>
<sequence length="263" mass="27237">MTTYSTRDQSGGALARIAVIVFAVLQILTPMLPELGLGRSIGERSDSVRTLITPAGWAFSIWGALYTGSIVFAVYQALPAQRANPLLARLRWPAAGAFAGNAVWAAYTQVFGLSVISSAIILFTLACLLTIYRRLAAWNAPFSAGERWCAILPLAALASWLTAASIVNIAASLRFHGVEAGEAAPLIAAAVVVVGGVIASLALIRGRGNPPYALVFLWALSAIYAVGGPQAGAVAAAAGIAALLVIVATVLGLRRGGLSHWFG</sequence>
<feature type="transmembrane region" description="Helical" evidence="1">
    <location>
        <begin position="12"/>
        <end position="32"/>
    </location>
</feature>
<name>A0ABV3RC53_9SPHN</name>
<feature type="transmembrane region" description="Helical" evidence="1">
    <location>
        <begin position="90"/>
        <end position="107"/>
    </location>
</feature>
<keyword evidence="3" id="KW-1185">Reference proteome</keyword>
<feature type="transmembrane region" description="Helical" evidence="1">
    <location>
        <begin position="183"/>
        <end position="204"/>
    </location>
</feature>
<reference evidence="2 3" key="1">
    <citation type="submission" date="2024-06" db="EMBL/GenBank/DDBJ databases">
        <title>Novosphingobium rhizovicinus M1R2S20.</title>
        <authorList>
            <person name="Sun J.-Q."/>
        </authorList>
    </citation>
    <scope>NUCLEOTIDE SEQUENCE [LARGE SCALE GENOMIC DNA]</scope>
    <source>
        <strain evidence="2 3">M1R2S20</strain>
    </source>
</reference>
<evidence type="ECO:0000313" key="3">
    <source>
        <dbReference type="Proteomes" id="UP001556118"/>
    </source>
</evidence>
<feature type="transmembrane region" description="Helical" evidence="1">
    <location>
        <begin position="113"/>
        <end position="136"/>
    </location>
</feature>
<dbReference type="PANTHER" id="PTHR33802">
    <property type="entry name" value="SI:CH211-161H7.5-RELATED"/>
    <property type="match status" value="1"/>
</dbReference>
<feature type="transmembrane region" description="Helical" evidence="1">
    <location>
        <begin position="211"/>
        <end position="227"/>
    </location>
</feature>
<dbReference type="Proteomes" id="UP001556118">
    <property type="component" value="Unassembled WGS sequence"/>
</dbReference>
<accession>A0ABV3RC53</accession>
<dbReference type="PANTHER" id="PTHR33802:SF1">
    <property type="entry name" value="XK-RELATED PROTEIN"/>
    <property type="match status" value="1"/>
</dbReference>
<keyword evidence="1" id="KW-1133">Transmembrane helix</keyword>
<keyword evidence="1" id="KW-0472">Membrane</keyword>
<evidence type="ECO:0000313" key="2">
    <source>
        <dbReference type="EMBL" id="MEW9855417.1"/>
    </source>
</evidence>
<feature type="transmembrane region" description="Helical" evidence="1">
    <location>
        <begin position="148"/>
        <end position="171"/>
    </location>
</feature>
<dbReference type="EMBL" id="JBFNXR010000031">
    <property type="protein sequence ID" value="MEW9855417.1"/>
    <property type="molecule type" value="Genomic_DNA"/>
</dbReference>
<evidence type="ECO:0008006" key="4">
    <source>
        <dbReference type="Google" id="ProtNLM"/>
    </source>
</evidence>
<feature type="transmembrane region" description="Helical" evidence="1">
    <location>
        <begin position="52"/>
        <end position="78"/>
    </location>
</feature>
<feature type="transmembrane region" description="Helical" evidence="1">
    <location>
        <begin position="233"/>
        <end position="253"/>
    </location>
</feature>
<comment type="caution">
    <text evidence="2">The sequence shown here is derived from an EMBL/GenBank/DDBJ whole genome shotgun (WGS) entry which is preliminary data.</text>
</comment>
<gene>
    <name evidence="2" type="ORF">ABUH87_09565</name>
</gene>
<keyword evidence="1" id="KW-0812">Transmembrane</keyword>